<dbReference type="EMBL" id="KE525307">
    <property type="protein sequence ID" value="KFB45745.1"/>
    <property type="molecule type" value="Genomic_DNA"/>
</dbReference>
<gene>
    <name evidence="2" type="ORF">ZHAS_00013714</name>
</gene>
<feature type="region of interest" description="Disordered" evidence="1">
    <location>
        <begin position="1"/>
        <end position="51"/>
    </location>
</feature>
<reference evidence="2 4" key="1">
    <citation type="journal article" date="2014" name="BMC Genomics">
        <title>Genome sequence of Anopheles sinensis provides insight into genetics basis of mosquito competence for malaria parasites.</title>
        <authorList>
            <person name="Zhou D."/>
            <person name="Zhang D."/>
            <person name="Ding G."/>
            <person name="Shi L."/>
            <person name="Hou Q."/>
            <person name="Ye Y."/>
            <person name="Xu Y."/>
            <person name="Zhou H."/>
            <person name="Xiong C."/>
            <person name="Li S."/>
            <person name="Yu J."/>
            <person name="Hong S."/>
            <person name="Yu X."/>
            <person name="Zou P."/>
            <person name="Chen C."/>
            <person name="Chang X."/>
            <person name="Wang W."/>
            <person name="Lv Y."/>
            <person name="Sun Y."/>
            <person name="Ma L."/>
            <person name="Shen B."/>
            <person name="Zhu C."/>
        </authorList>
    </citation>
    <scope>NUCLEOTIDE SEQUENCE [LARGE SCALE GENOMIC DNA]</scope>
</reference>
<proteinExistence type="predicted"/>
<evidence type="ECO:0000256" key="1">
    <source>
        <dbReference type="SAM" id="MobiDB-lite"/>
    </source>
</evidence>
<feature type="compositionally biased region" description="Basic and acidic residues" evidence="1">
    <location>
        <begin position="21"/>
        <end position="34"/>
    </location>
</feature>
<sequence>MSIVKNVSSLEDTPRARKGKERTVTFRREGRPKCEGQGQFPESLFRNTRTS</sequence>
<accession>A0A084W6A1</accession>
<dbReference type="AlphaFoldDB" id="A0A084W6A1"/>
<dbReference type="Proteomes" id="UP000030765">
    <property type="component" value="Unassembled WGS sequence"/>
</dbReference>
<dbReference type="EMBL" id="ATLV01020764">
    <property type="status" value="NOT_ANNOTATED_CDS"/>
    <property type="molecule type" value="Genomic_DNA"/>
</dbReference>
<evidence type="ECO:0000313" key="2">
    <source>
        <dbReference type="EMBL" id="KFB45745.1"/>
    </source>
</evidence>
<feature type="compositionally biased region" description="Polar residues" evidence="1">
    <location>
        <begin position="1"/>
        <end position="11"/>
    </location>
</feature>
<evidence type="ECO:0000313" key="4">
    <source>
        <dbReference type="Proteomes" id="UP000030765"/>
    </source>
</evidence>
<keyword evidence="4" id="KW-1185">Reference proteome</keyword>
<organism evidence="2">
    <name type="scientific">Anopheles sinensis</name>
    <name type="common">Mosquito</name>
    <dbReference type="NCBI Taxonomy" id="74873"/>
    <lineage>
        <taxon>Eukaryota</taxon>
        <taxon>Metazoa</taxon>
        <taxon>Ecdysozoa</taxon>
        <taxon>Arthropoda</taxon>
        <taxon>Hexapoda</taxon>
        <taxon>Insecta</taxon>
        <taxon>Pterygota</taxon>
        <taxon>Neoptera</taxon>
        <taxon>Endopterygota</taxon>
        <taxon>Diptera</taxon>
        <taxon>Nematocera</taxon>
        <taxon>Culicoidea</taxon>
        <taxon>Culicidae</taxon>
        <taxon>Anophelinae</taxon>
        <taxon>Anopheles</taxon>
    </lineage>
</organism>
<protein>
    <submittedName>
        <fullName evidence="2 3">Uncharacterized protein</fullName>
    </submittedName>
</protein>
<dbReference type="EnsemblMetazoa" id="ASIC013714-RA">
    <property type="protein sequence ID" value="ASIC013714-PA"/>
    <property type="gene ID" value="ASIC013714"/>
</dbReference>
<reference evidence="3" key="2">
    <citation type="submission" date="2020-05" db="UniProtKB">
        <authorList>
            <consortium name="EnsemblMetazoa"/>
        </authorList>
    </citation>
    <scope>IDENTIFICATION</scope>
</reference>
<dbReference type="VEuPathDB" id="VectorBase:ASIC013714"/>
<name>A0A084W6A1_ANOSI</name>
<evidence type="ECO:0000313" key="3">
    <source>
        <dbReference type="EnsemblMetazoa" id="ASIC013714-PA"/>
    </source>
</evidence>